<gene>
    <name evidence="3" type="ORF">GGX14DRAFT_482189</name>
</gene>
<sequence length="1060" mass="118641">MDDSDEDLWNSVEDAGALLSSSRQDDFDAPATLVQKRKFDGVDRVSSTKRSKRAPLDAFVTDLFQAGFRNASDQEKFAHVCVSTGVRWEIARLVSKRRVTELSVDILKELKGSSEDAAPKTAERILREITAQVRDSEPIDAERQVQSPWAELDMEESAMVDNPNAGLGNCPEHLAKYGGKACFSGTLELLNNKVSTARVLLDRCTLKASCRLWRRFGSSSFLKIKIPSKTLHSGDKGIRELFRKPFIIFESVFRSFFAKEGTVFLFKTCETFENGVIRSDGSGLTLFEFLDQFNPLQLNSDQALCKWASRFALGLSNSVPGPILDPACVEEIDDIFSATQSNMTDGCGLSNVAFNLKLRRDFNLDSTPCAVQVRHGGRKGMLLMLPEESSYDPVPKIAFRKPSQVKIVYSEEAKAHPANSTVDLLRFSHTRTPARISAEVIINLEHNGVPAEVFVRMQDAYLAQGVDGLLSWAREPGQDTPECMRELYRAVEKSEGVYSERRLRETVVEARIRGLERFGETTLEEDDNPPGEMADKDVHQRSTAWWPDYVSGCPSSLAETVMVLLDAGFTPQSLPVLREKLKQIIRAKIMYRAENFNFDVLQSAGAFVVPDFMEVLGEDEIHFKSSRREFRNAGGVETDIIIGDVLMTRNPCKVPSDVRKLKAVKHSRLSDLVDVIVCSVKGKRRMLDVLAGGDYDGDKAIVIWDSELVAGFVNAPDKYSHEPAAIGACFTRDESTVANFLAEFADAPPAAKAVELQRCLLGALRDPSAVGQYSAYHDNAVLTKGYDSHHSVKLAYQFCKILDSPKTGHLLKHESRRADQKAYGHATGPAWKAHHKARANYASSTNIPFLERKVDPTRPSLARPFIMDVLNAAARSQKDNWLRDVEHLFLPFETSAHILDQQLAQPWKTYTSFADQRKQQGDLKFATDLSVIEAHVKEMYARHKNELTGSALPRNGASTGFTGRPIEVRQDTLRALSRDFAAKPTPEQLQTIPDPTLIARLRASYAYLYDYEQTRRRWSRFPWNMALGELCQIKAIALGPHKMVTTTFYESFKLPGARRD</sequence>
<comment type="similarity">
    <text evidence="1">Belongs to the RdRP family.</text>
</comment>
<dbReference type="InterPro" id="IPR007855">
    <property type="entry name" value="RDRP"/>
</dbReference>
<name>A0AAD6UQY7_9AGAR</name>
<keyword evidence="1" id="KW-0694">RNA-binding</keyword>
<evidence type="ECO:0000259" key="2">
    <source>
        <dbReference type="Pfam" id="PF05183"/>
    </source>
</evidence>
<keyword evidence="1" id="KW-0696">RNA-directed RNA polymerase</keyword>
<dbReference type="EC" id="2.7.7.48" evidence="1"/>
<proteinExistence type="inferred from homology"/>
<dbReference type="PANTHER" id="PTHR23079:SF55">
    <property type="entry name" value="RNA-DIRECTED RNA POLYMERASE"/>
    <property type="match status" value="1"/>
</dbReference>
<dbReference type="GO" id="GO:0031380">
    <property type="term" value="C:nuclear RNA-directed RNA polymerase complex"/>
    <property type="evidence" value="ECO:0007669"/>
    <property type="project" value="TreeGrafter"/>
</dbReference>
<evidence type="ECO:0000313" key="4">
    <source>
        <dbReference type="Proteomes" id="UP001219525"/>
    </source>
</evidence>
<protein>
    <recommendedName>
        <fullName evidence="1">RNA-dependent RNA polymerase</fullName>
        <ecNumber evidence="1">2.7.7.48</ecNumber>
    </recommendedName>
</protein>
<dbReference type="AlphaFoldDB" id="A0AAD6UQY7"/>
<comment type="catalytic activity">
    <reaction evidence="1">
        <text>RNA(n) + a ribonucleoside 5'-triphosphate = RNA(n+1) + diphosphate</text>
        <dbReference type="Rhea" id="RHEA:21248"/>
        <dbReference type="Rhea" id="RHEA-COMP:14527"/>
        <dbReference type="Rhea" id="RHEA-COMP:17342"/>
        <dbReference type="ChEBI" id="CHEBI:33019"/>
        <dbReference type="ChEBI" id="CHEBI:61557"/>
        <dbReference type="ChEBI" id="CHEBI:140395"/>
        <dbReference type="EC" id="2.7.7.48"/>
    </reaction>
</comment>
<feature type="domain" description="RDRP core" evidence="2">
    <location>
        <begin position="196"/>
        <end position="847"/>
    </location>
</feature>
<dbReference type="Pfam" id="PF05183">
    <property type="entry name" value="RdRP"/>
    <property type="match status" value="1"/>
</dbReference>
<organism evidence="3 4">
    <name type="scientific">Mycena pura</name>
    <dbReference type="NCBI Taxonomy" id="153505"/>
    <lineage>
        <taxon>Eukaryota</taxon>
        <taxon>Fungi</taxon>
        <taxon>Dikarya</taxon>
        <taxon>Basidiomycota</taxon>
        <taxon>Agaricomycotina</taxon>
        <taxon>Agaricomycetes</taxon>
        <taxon>Agaricomycetidae</taxon>
        <taxon>Agaricales</taxon>
        <taxon>Marasmiineae</taxon>
        <taxon>Mycenaceae</taxon>
        <taxon>Mycena</taxon>
    </lineage>
</organism>
<comment type="caution">
    <text evidence="3">The sequence shown here is derived from an EMBL/GenBank/DDBJ whole genome shotgun (WGS) entry which is preliminary data.</text>
</comment>
<reference evidence="3" key="1">
    <citation type="submission" date="2023-03" db="EMBL/GenBank/DDBJ databases">
        <title>Massive genome expansion in bonnet fungi (Mycena s.s.) driven by repeated elements and novel gene families across ecological guilds.</title>
        <authorList>
            <consortium name="Lawrence Berkeley National Laboratory"/>
            <person name="Harder C.B."/>
            <person name="Miyauchi S."/>
            <person name="Viragh M."/>
            <person name="Kuo A."/>
            <person name="Thoen E."/>
            <person name="Andreopoulos B."/>
            <person name="Lu D."/>
            <person name="Skrede I."/>
            <person name="Drula E."/>
            <person name="Henrissat B."/>
            <person name="Morin E."/>
            <person name="Kohler A."/>
            <person name="Barry K."/>
            <person name="LaButti K."/>
            <person name="Morin E."/>
            <person name="Salamov A."/>
            <person name="Lipzen A."/>
            <person name="Mereny Z."/>
            <person name="Hegedus B."/>
            <person name="Baldrian P."/>
            <person name="Stursova M."/>
            <person name="Weitz H."/>
            <person name="Taylor A."/>
            <person name="Grigoriev I.V."/>
            <person name="Nagy L.G."/>
            <person name="Martin F."/>
            <person name="Kauserud H."/>
        </authorList>
    </citation>
    <scope>NUCLEOTIDE SEQUENCE</scope>
    <source>
        <strain evidence="3">9144</strain>
    </source>
</reference>
<dbReference type="GO" id="GO:0003723">
    <property type="term" value="F:RNA binding"/>
    <property type="evidence" value="ECO:0007669"/>
    <property type="project" value="UniProtKB-KW"/>
</dbReference>
<dbReference type="PANTHER" id="PTHR23079">
    <property type="entry name" value="RNA-DEPENDENT RNA POLYMERASE"/>
    <property type="match status" value="1"/>
</dbReference>
<keyword evidence="1" id="KW-0548">Nucleotidyltransferase</keyword>
<dbReference type="GO" id="GO:0003968">
    <property type="term" value="F:RNA-directed RNA polymerase activity"/>
    <property type="evidence" value="ECO:0007669"/>
    <property type="project" value="UniProtKB-KW"/>
</dbReference>
<keyword evidence="4" id="KW-1185">Reference proteome</keyword>
<dbReference type="GO" id="GO:0030422">
    <property type="term" value="P:siRNA processing"/>
    <property type="evidence" value="ECO:0007669"/>
    <property type="project" value="TreeGrafter"/>
</dbReference>
<dbReference type="EMBL" id="JARJCW010000140">
    <property type="protein sequence ID" value="KAJ7190941.1"/>
    <property type="molecule type" value="Genomic_DNA"/>
</dbReference>
<accession>A0AAD6UQY7</accession>
<evidence type="ECO:0000256" key="1">
    <source>
        <dbReference type="RuleBase" id="RU363098"/>
    </source>
</evidence>
<dbReference type="Proteomes" id="UP001219525">
    <property type="component" value="Unassembled WGS sequence"/>
</dbReference>
<evidence type="ECO:0000313" key="3">
    <source>
        <dbReference type="EMBL" id="KAJ7190941.1"/>
    </source>
</evidence>
<keyword evidence="1" id="KW-0808">Transferase</keyword>
<dbReference type="InterPro" id="IPR057596">
    <property type="entry name" value="RDRP_core"/>
</dbReference>